<dbReference type="AlphaFoldDB" id="A0A7H1C0P7"/>
<protein>
    <submittedName>
        <fullName evidence="1">Uncharacterized protein</fullName>
    </submittedName>
</protein>
<proteinExistence type="predicted"/>
<gene>
    <name evidence="1" type="ORF">ICJ55_07225</name>
</gene>
<name>A0A7H1C0P7_9PAST</name>
<accession>A0A7H1C0P7</accession>
<dbReference type="RefSeq" id="WP_188156200.1">
    <property type="nucleotide sequence ID" value="NZ_CP061280.1"/>
</dbReference>
<dbReference type="EMBL" id="CP061280">
    <property type="protein sequence ID" value="QNS14552.1"/>
    <property type="molecule type" value="Genomic_DNA"/>
</dbReference>
<evidence type="ECO:0000313" key="1">
    <source>
        <dbReference type="EMBL" id="QNS14552.1"/>
    </source>
</evidence>
<organism evidence="1 2">
    <name type="scientific">Mannheimia bovis</name>
    <dbReference type="NCBI Taxonomy" id="2770636"/>
    <lineage>
        <taxon>Bacteria</taxon>
        <taxon>Pseudomonadati</taxon>
        <taxon>Pseudomonadota</taxon>
        <taxon>Gammaproteobacteria</taxon>
        <taxon>Pasteurellales</taxon>
        <taxon>Pasteurellaceae</taxon>
        <taxon>Mannheimia</taxon>
    </lineage>
</organism>
<reference evidence="1 2" key="1">
    <citation type="submission" date="2020-09" db="EMBL/GenBank/DDBJ databases">
        <title>Mannheimia bovis sp.nov., isolated from a cow.</title>
        <authorList>
            <person name="Li F."/>
        </authorList>
    </citation>
    <scope>NUCLEOTIDE SEQUENCE [LARGE SCALE GENOMIC DNA]</scope>
    <source>
        <strain evidence="1 2">ZY190616</strain>
    </source>
</reference>
<dbReference type="Proteomes" id="UP000576260">
    <property type="component" value="Chromosome"/>
</dbReference>
<dbReference type="KEGG" id="mbos:ICJ55_07225"/>
<sequence>MAEEIKNYKCPDCGADLLDWRHFNDAVLKNRDGNDFECTGRTCGKQYLRDEILLEVKANDE</sequence>
<keyword evidence="2" id="KW-1185">Reference proteome</keyword>
<evidence type="ECO:0000313" key="2">
    <source>
        <dbReference type="Proteomes" id="UP000576260"/>
    </source>
</evidence>